<evidence type="ECO:0000256" key="4">
    <source>
        <dbReference type="ARBA" id="ARBA00023163"/>
    </source>
</evidence>
<keyword evidence="3 6" id="KW-0805">Transcription regulation</keyword>
<dbReference type="PANTHER" id="PTHR33057">
    <property type="entry name" value="TRANSCRIPTION REPRESSOR OFP7-RELATED"/>
    <property type="match status" value="1"/>
</dbReference>
<dbReference type="GO" id="GO:0045892">
    <property type="term" value="P:negative regulation of DNA-templated transcription"/>
    <property type="evidence" value="ECO:0007669"/>
    <property type="project" value="UniProtKB-UniRule"/>
</dbReference>
<sequence>MVKKQKRPVGGLTSLFSSSSSSSNKQLDTSPTPGAVLPCHSSSSSMSSSSDSAWQWASCGLHPRTLSFRQQQQEEEDANGDGRHQHHDNDSHMAMMKQQTAYYYKTMNSAYSVDSCFSSNSLASQDSFSTASDAEAEAVIRAVCSDRLLFKPEEASSFKATSKKLIIKAADEDYDKDNITASKAATAAFGGGMAMSVDSQNPYRDFRESMEAMVMSQQQQGDVKGWCWLEEMLGWYLRANGKSTHGIIMGAFVDLLVALGTTATSPADSSSPSTPAAANCSPSSDCACSSSSSSSL</sequence>
<comment type="function">
    <text evidence="6">Transcriptional repressor that regulates multiple aspects of plant growth and development.</text>
</comment>
<organism evidence="9 10">
    <name type="scientific">Urochloa decumbens</name>
    <dbReference type="NCBI Taxonomy" id="240449"/>
    <lineage>
        <taxon>Eukaryota</taxon>
        <taxon>Viridiplantae</taxon>
        <taxon>Streptophyta</taxon>
        <taxon>Embryophyta</taxon>
        <taxon>Tracheophyta</taxon>
        <taxon>Spermatophyta</taxon>
        <taxon>Magnoliopsida</taxon>
        <taxon>Liliopsida</taxon>
        <taxon>Poales</taxon>
        <taxon>Poaceae</taxon>
        <taxon>PACMAD clade</taxon>
        <taxon>Panicoideae</taxon>
        <taxon>Panicodae</taxon>
        <taxon>Paniceae</taxon>
        <taxon>Melinidinae</taxon>
        <taxon>Urochloa</taxon>
    </lineage>
</organism>
<feature type="region of interest" description="Disordered" evidence="7">
    <location>
        <begin position="68"/>
        <end position="90"/>
    </location>
</feature>
<evidence type="ECO:0000256" key="2">
    <source>
        <dbReference type="ARBA" id="ARBA00022491"/>
    </source>
</evidence>
<evidence type="ECO:0000256" key="1">
    <source>
        <dbReference type="ARBA" id="ARBA00004123"/>
    </source>
</evidence>
<evidence type="ECO:0000259" key="8">
    <source>
        <dbReference type="PROSITE" id="PS51754"/>
    </source>
</evidence>
<feature type="region of interest" description="Disordered" evidence="7">
    <location>
        <begin position="1"/>
        <end position="44"/>
    </location>
</feature>
<comment type="subcellular location">
    <subcellularLocation>
        <location evidence="1 6">Nucleus</location>
    </subcellularLocation>
</comment>
<reference evidence="10" key="1">
    <citation type="submission" date="2024-06" db="EMBL/GenBank/DDBJ databases">
        <authorList>
            <person name="Ryan C."/>
        </authorList>
    </citation>
    <scope>NUCLEOTIDE SEQUENCE [LARGE SCALE GENOMIC DNA]</scope>
</reference>
<evidence type="ECO:0000256" key="3">
    <source>
        <dbReference type="ARBA" id="ARBA00023015"/>
    </source>
</evidence>
<dbReference type="PROSITE" id="PS51754">
    <property type="entry name" value="OVATE"/>
    <property type="match status" value="1"/>
</dbReference>
<dbReference type="AlphaFoldDB" id="A0ABC9B879"/>
<dbReference type="InterPro" id="IPR038933">
    <property type="entry name" value="Ovate"/>
</dbReference>
<dbReference type="GO" id="GO:0005634">
    <property type="term" value="C:nucleus"/>
    <property type="evidence" value="ECO:0007669"/>
    <property type="project" value="UniProtKB-SubCell"/>
</dbReference>
<dbReference type="InterPro" id="IPR006458">
    <property type="entry name" value="Ovate_C"/>
</dbReference>
<evidence type="ECO:0000313" key="9">
    <source>
        <dbReference type="EMBL" id="CAL4996063.1"/>
    </source>
</evidence>
<proteinExistence type="predicted"/>
<protein>
    <recommendedName>
        <fullName evidence="6">Transcription repressor</fullName>
    </recommendedName>
    <alternativeName>
        <fullName evidence="6">Ovate family protein</fullName>
    </alternativeName>
</protein>
<dbReference type="Pfam" id="PF04844">
    <property type="entry name" value="Ovate"/>
    <property type="match status" value="1"/>
</dbReference>
<dbReference type="EMBL" id="OZ075135">
    <property type="protein sequence ID" value="CAL4996063.1"/>
    <property type="molecule type" value="Genomic_DNA"/>
</dbReference>
<feature type="region of interest" description="Disordered" evidence="7">
    <location>
        <begin position="264"/>
        <end position="296"/>
    </location>
</feature>
<dbReference type="NCBIfam" id="TIGR01568">
    <property type="entry name" value="A_thal_3678"/>
    <property type="match status" value="1"/>
</dbReference>
<name>A0ABC9B879_9POAL</name>
<feature type="domain" description="OVATE" evidence="8">
    <location>
        <begin position="193"/>
        <end position="258"/>
    </location>
</feature>
<evidence type="ECO:0000256" key="7">
    <source>
        <dbReference type="SAM" id="MobiDB-lite"/>
    </source>
</evidence>
<dbReference type="Proteomes" id="UP001497457">
    <property type="component" value="Chromosome 25rd"/>
</dbReference>
<gene>
    <name evidence="9" type="ORF">URODEC1_LOCUS62714</name>
</gene>
<keyword evidence="4 6" id="KW-0804">Transcription</keyword>
<evidence type="ECO:0000256" key="6">
    <source>
        <dbReference type="RuleBase" id="RU367028"/>
    </source>
</evidence>
<evidence type="ECO:0000313" key="10">
    <source>
        <dbReference type="Proteomes" id="UP001497457"/>
    </source>
</evidence>
<keyword evidence="2 6" id="KW-0678">Repressor</keyword>
<evidence type="ECO:0000256" key="5">
    <source>
        <dbReference type="ARBA" id="ARBA00023242"/>
    </source>
</evidence>
<keyword evidence="5 6" id="KW-0539">Nucleus</keyword>
<keyword evidence="10" id="KW-1185">Reference proteome</keyword>
<reference evidence="9 10" key="2">
    <citation type="submission" date="2024-10" db="EMBL/GenBank/DDBJ databases">
        <authorList>
            <person name="Ryan C."/>
        </authorList>
    </citation>
    <scope>NUCLEOTIDE SEQUENCE [LARGE SCALE GENOMIC DNA]</scope>
</reference>
<feature type="compositionally biased region" description="Basic and acidic residues" evidence="7">
    <location>
        <begin position="80"/>
        <end position="90"/>
    </location>
</feature>
<accession>A0ABC9B879</accession>
<dbReference type="PANTHER" id="PTHR33057:SF89">
    <property type="entry name" value="TRANSCRIPTION REPRESSOR"/>
    <property type="match status" value="1"/>
</dbReference>